<organism evidence="8 9">
    <name type="scientific">Aureibacter tunicatorum</name>
    <dbReference type="NCBI Taxonomy" id="866807"/>
    <lineage>
        <taxon>Bacteria</taxon>
        <taxon>Pseudomonadati</taxon>
        <taxon>Bacteroidota</taxon>
        <taxon>Cytophagia</taxon>
        <taxon>Cytophagales</taxon>
        <taxon>Persicobacteraceae</taxon>
        <taxon>Aureibacter</taxon>
    </lineage>
</organism>
<dbReference type="GO" id="GO:0005737">
    <property type="term" value="C:cytoplasm"/>
    <property type="evidence" value="ECO:0007669"/>
    <property type="project" value="TreeGrafter"/>
</dbReference>
<dbReference type="SUPFAM" id="SSF53383">
    <property type="entry name" value="PLP-dependent transferases"/>
    <property type="match status" value="1"/>
</dbReference>
<dbReference type="InterPro" id="IPR015421">
    <property type="entry name" value="PyrdxlP-dep_Trfase_major"/>
</dbReference>
<comment type="similarity">
    <text evidence="2 7">Belongs to the group II decarboxylase family.</text>
</comment>
<sequence length="501" mass="56497">MLTNQKPKTIRDIPTSSHLFSDSSADMYEEGIGKGIAYIKDFLAKDNFFSGKDVEELAQFNLHSQLDSDQVELDQALVEIKKRYLDHAISFHHPTYVAHLNCPVLIPSLVGEMLASAVNTAIETWDQSTNATFIEQEILDWICSELDLGENADGIFTSGGSQSNMMGVLMARDHYAFKHYGINLKEDGWFEEVSRFKIFCSEKAHFSIKKNSGILGLGFNAVIPVKVDEHMRMCPVALEQAIAEEKAKGNIPIAIVATMGTTDYGSFDPLNQIVNIAKASDMWVHMDGAYGGCFAMTETHKHYFESIDMIDSATIDFHKTFYQPLCSSVFLLKNKDLFKYVSYYADYLNPEDGRDEHRPDLIEKSLQTTRRFDALKMWFSLRVTGKKRIVSYLEQVHETIVEVASRMRGDAELELAHEPALSTIVFRFNPTGLDDEYLNQINLHVKKTLFDSGRASVASTKLNGNLYLKFTLLNPNTGVEALLHIVEMIKQEAAEYAMAEV</sequence>
<dbReference type="InterPro" id="IPR015424">
    <property type="entry name" value="PyrdxlP-dep_Trfase"/>
</dbReference>
<dbReference type="GO" id="GO:0006520">
    <property type="term" value="P:amino acid metabolic process"/>
    <property type="evidence" value="ECO:0007669"/>
    <property type="project" value="InterPro"/>
</dbReference>
<evidence type="ECO:0000256" key="7">
    <source>
        <dbReference type="RuleBase" id="RU000382"/>
    </source>
</evidence>
<evidence type="ECO:0000313" key="9">
    <source>
        <dbReference type="Proteomes" id="UP001185092"/>
    </source>
</evidence>
<dbReference type="AlphaFoldDB" id="A0AAE3XS46"/>
<dbReference type="InterPro" id="IPR002129">
    <property type="entry name" value="PyrdxlP-dep_de-COase"/>
</dbReference>
<feature type="modified residue" description="N6-(pyridoxal phosphate)lysine" evidence="6">
    <location>
        <position position="319"/>
    </location>
</feature>
<evidence type="ECO:0000256" key="4">
    <source>
        <dbReference type="ARBA" id="ARBA00022898"/>
    </source>
</evidence>
<dbReference type="Proteomes" id="UP001185092">
    <property type="component" value="Unassembled WGS sequence"/>
</dbReference>
<dbReference type="PANTHER" id="PTHR45677">
    <property type="entry name" value="GLUTAMATE DECARBOXYLASE-RELATED"/>
    <property type="match status" value="1"/>
</dbReference>
<dbReference type="EMBL" id="JAVDQD010000006">
    <property type="protein sequence ID" value="MDR6241019.1"/>
    <property type="molecule type" value="Genomic_DNA"/>
</dbReference>
<comment type="caution">
    <text evidence="8">The sequence shown here is derived from an EMBL/GenBank/DDBJ whole genome shotgun (WGS) entry which is preliminary data.</text>
</comment>
<keyword evidence="5 7" id="KW-0456">Lyase</keyword>
<evidence type="ECO:0000256" key="3">
    <source>
        <dbReference type="ARBA" id="ARBA00022793"/>
    </source>
</evidence>
<dbReference type="GO" id="GO:0019752">
    <property type="term" value="P:carboxylic acid metabolic process"/>
    <property type="evidence" value="ECO:0007669"/>
    <property type="project" value="InterPro"/>
</dbReference>
<dbReference type="EC" id="4.1.1.86" evidence="8"/>
<comment type="cofactor">
    <cofactor evidence="1 6 7">
        <name>pyridoxal 5'-phosphate</name>
        <dbReference type="ChEBI" id="CHEBI:597326"/>
    </cofactor>
</comment>
<dbReference type="Pfam" id="PF00282">
    <property type="entry name" value="Pyridoxal_deC"/>
    <property type="match status" value="1"/>
</dbReference>
<evidence type="ECO:0000256" key="6">
    <source>
        <dbReference type="PIRSR" id="PIRSR602129-50"/>
    </source>
</evidence>
<dbReference type="InterPro" id="IPR010977">
    <property type="entry name" value="Aromatic_deC"/>
</dbReference>
<dbReference type="GO" id="GO:0033983">
    <property type="term" value="F:diaminobutyrate decarboxylase activity"/>
    <property type="evidence" value="ECO:0007669"/>
    <property type="project" value="UniProtKB-EC"/>
</dbReference>
<dbReference type="Gene3D" id="3.40.640.10">
    <property type="entry name" value="Type I PLP-dependent aspartate aminotransferase-like (Major domain)"/>
    <property type="match status" value="1"/>
</dbReference>
<dbReference type="Gene3D" id="3.90.1150.170">
    <property type="match status" value="1"/>
</dbReference>
<accession>A0AAE3XS46</accession>
<evidence type="ECO:0000256" key="1">
    <source>
        <dbReference type="ARBA" id="ARBA00001933"/>
    </source>
</evidence>
<keyword evidence="4 6" id="KW-0663">Pyridoxal phosphate</keyword>
<evidence type="ECO:0000256" key="2">
    <source>
        <dbReference type="ARBA" id="ARBA00009533"/>
    </source>
</evidence>
<dbReference type="GO" id="GO:0030170">
    <property type="term" value="F:pyridoxal phosphate binding"/>
    <property type="evidence" value="ECO:0007669"/>
    <property type="project" value="InterPro"/>
</dbReference>
<reference evidence="8" key="1">
    <citation type="submission" date="2023-07" db="EMBL/GenBank/DDBJ databases">
        <title>Genomic Encyclopedia of Type Strains, Phase IV (KMG-IV): sequencing the most valuable type-strain genomes for metagenomic binning, comparative biology and taxonomic classification.</title>
        <authorList>
            <person name="Goeker M."/>
        </authorList>
    </citation>
    <scope>NUCLEOTIDE SEQUENCE</scope>
    <source>
        <strain evidence="8">DSM 26174</strain>
    </source>
</reference>
<keyword evidence="9" id="KW-1185">Reference proteome</keyword>
<evidence type="ECO:0000256" key="5">
    <source>
        <dbReference type="ARBA" id="ARBA00023239"/>
    </source>
</evidence>
<proteinExistence type="inferred from homology"/>
<evidence type="ECO:0000313" key="8">
    <source>
        <dbReference type="EMBL" id="MDR6241019.1"/>
    </source>
</evidence>
<dbReference type="PRINTS" id="PR00800">
    <property type="entry name" value="YHDCRBOXLASE"/>
</dbReference>
<keyword evidence="3" id="KW-0210">Decarboxylase</keyword>
<dbReference type="RefSeq" id="WP_309941468.1">
    <property type="nucleotide sequence ID" value="NZ_AP025305.1"/>
</dbReference>
<dbReference type="PANTHER" id="PTHR45677:SF8">
    <property type="entry name" value="CYSTEINE SULFINIC ACID DECARBOXYLASE"/>
    <property type="match status" value="1"/>
</dbReference>
<name>A0AAE3XS46_9BACT</name>
<gene>
    <name evidence="8" type="ORF">HNQ88_004095</name>
</gene>
<protein>
    <submittedName>
        <fullName evidence="8">L-2,4-diaminobutyrate decarboxylase</fullName>
        <ecNumber evidence="8">4.1.1.86</ecNumber>
    </submittedName>
</protein>